<dbReference type="STRING" id="588932.DA69_12130"/>
<evidence type="ECO:0000313" key="2">
    <source>
        <dbReference type="EMBL" id="ANF55418.1"/>
    </source>
</evidence>
<evidence type="ECO:0000313" key="3">
    <source>
        <dbReference type="Proteomes" id="UP000077603"/>
    </source>
</evidence>
<dbReference type="OrthoDB" id="7207166at2"/>
<evidence type="ECO:0000256" key="1">
    <source>
        <dbReference type="SAM" id="SignalP"/>
    </source>
</evidence>
<gene>
    <name evidence="2" type="ORF">DA69_12130</name>
</gene>
<accession>A0A172Y873</accession>
<dbReference type="EMBL" id="CP015614">
    <property type="protein sequence ID" value="ANF55418.1"/>
    <property type="molecule type" value="Genomic_DNA"/>
</dbReference>
<keyword evidence="1" id="KW-0732">Signal</keyword>
<dbReference type="KEGG" id="bne:DA69_12130"/>
<proteinExistence type="predicted"/>
<dbReference type="Proteomes" id="UP000077603">
    <property type="component" value="Chromosome"/>
</dbReference>
<reference evidence="2 3" key="1">
    <citation type="journal article" date="2014" name="Genome Announc.">
        <title>Genome Sequence of a Promising Hydrogen-Producing Facultative Anaerobic Bacterium, Brevundimonas naejangsanensis Strain B1.</title>
        <authorList>
            <person name="Su H."/>
            <person name="Zhang T."/>
            <person name="Bao M."/>
            <person name="Jiang Y."/>
            <person name="Wang Y."/>
            <person name="Tan T."/>
        </authorList>
    </citation>
    <scope>NUCLEOTIDE SEQUENCE [LARGE SCALE GENOMIC DNA]</scope>
    <source>
        <strain evidence="2 3">B1</strain>
    </source>
</reference>
<organism evidence="2 3">
    <name type="scientific">Brevundimonas naejangsanensis</name>
    <dbReference type="NCBI Taxonomy" id="588932"/>
    <lineage>
        <taxon>Bacteria</taxon>
        <taxon>Pseudomonadati</taxon>
        <taxon>Pseudomonadota</taxon>
        <taxon>Alphaproteobacteria</taxon>
        <taxon>Caulobacterales</taxon>
        <taxon>Caulobacteraceae</taxon>
        <taxon>Brevundimonas</taxon>
    </lineage>
</organism>
<keyword evidence="2" id="KW-0648">Protein biosynthesis</keyword>
<keyword evidence="2" id="KW-0396">Initiation factor</keyword>
<dbReference type="GO" id="GO:0003743">
    <property type="term" value="F:translation initiation factor activity"/>
    <property type="evidence" value="ECO:0007669"/>
    <property type="project" value="UniProtKB-KW"/>
</dbReference>
<dbReference type="RefSeq" id="WP_025976457.1">
    <property type="nucleotide sequence ID" value="NZ_CP015614.1"/>
</dbReference>
<sequence>MSRLTLAAAAAALAVCAAPAVVSAQEAAPAAPAAQPAPSPEEAAFQAKGEAFNAEAQRMKAELDAVIEDPALDAATKQTRADAIITRYEPTFNAFADELAAFFRTFAEKPENAENKDQILAAAEAAPAQIRAVPAQIRQAVAQAVTAPAAPDAQD</sequence>
<keyword evidence="3" id="KW-1185">Reference proteome</keyword>
<dbReference type="AlphaFoldDB" id="A0A172Y873"/>
<feature type="signal peptide" evidence="1">
    <location>
        <begin position="1"/>
        <end position="24"/>
    </location>
</feature>
<feature type="chain" id="PRO_5008004435" evidence="1">
    <location>
        <begin position="25"/>
        <end position="155"/>
    </location>
</feature>
<protein>
    <submittedName>
        <fullName evidence="2">Translation initiation factor IF-2</fullName>
    </submittedName>
</protein>
<name>A0A172Y873_9CAUL</name>